<dbReference type="GO" id="GO:0016491">
    <property type="term" value="F:oxidoreductase activity"/>
    <property type="evidence" value="ECO:0007669"/>
    <property type="project" value="InterPro"/>
</dbReference>
<feature type="domain" description="Plastocyanin-like" evidence="7">
    <location>
        <begin position="48"/>
        <end position="118"/>
    </location>
</feature>
<dbReference type="GO" id="GO:0000278">
    <property type="term" value="P:mitotic cell cycle"/>
    <property type="evidence" value="ECO:0007669"/>
    <property type="project" value="TreeGrafter"/>
</dbReference>
<dbReference type="InterPro" id="IPR006134">
    <property type="entry name" value="DNA-dir_DNA_pol_B_multi_dom"/>
</dbReference>
<keyword evidence="5" id="KW-0004">4Fe-4S</keyword>
<keyword evidence="5" id="KW-0235">DNA replication</keyword>
<comment type="similarity">
    <text evidence="1">Belongs to the multicopper oxidase family.</text>
</comment>
<keyword evidence="2 5" id="KW-0808">Transferase</keyword>
<comment type="catalytic activity">
    <reaction evidence="5">
        <text>DNA(n) + a 2'-deoxyribonucleoside 5'-triphosphate = DNA(n+1) + diphosphate</text>
        <dbReference type="Rhea" id="RHEA:22508"/>
        <dbReference type="Rhea" id="RHEA-COMP:17339"/>
        <dbReference type="Rhea" id="RHEA-COMP:17340"/>
        <dbReference type="ChEBI" id="CHEBI:33019"/>
        <dbReference type="ChEBI" id="CHEBI:61560"/>
        <dbReference type="ChEBI" id="CHEBI:173112"/>
        <dbReference type="EC" id="2.7.7.7"/>
    </reaction>
</comment>
<dbReference type="GO" id="GO:0045004">
    <property type="term" value="P:DNA replication proofreading"/>
    <property type="evidence" value="ECO:0007669"/>
    <property type="project" value="TreeGrafter"/>
</dbReference>
<feature type="domain" description="DNA-directed DNA polymerase family B multifunctional" evidence="6">
    <location>
        <begin position="132"/>
        <end position="202"/>
    </location>
</feature>
<evidence type="ECO:0000313" key="8">
    <source>
        <dbReference type="EMBL" id="KHN21284.1"/>
    </source>
</evidence>
<dbReference type="GO" id="GO:0003887">
    <property type="term" value="F:DNA-directed DNA polymerase activity"/>
    <property type="evidence" value="ECO:0007669"/>
    <property type="project" value="UniProtKB-KW"/>
</dbReference>
<protein>
    <recommendedName>
        <fullName evidence="5">DNA polymerase epsilon catalytic subunit</fullName>
        <ecNumber evidence="5">2.7.7.7</ecNumber>
    </recommendedName>
</protein>
<dbReference type="PANTHER" id="PTHR10670:SF0">
    <property type="entry name" value="DNA POLYMERASE EPSILON CATALYTIC SUBUNIT A"/>
    <property type="match status" value="1"/>
</dbReference>
<evidence type="ECO:0000256" key="4">
    <source>
        <dbReference type="ARBA" id="ARBA00022932"/>
    </source>
</evidence>
<dbReference type="PANTHER" id="PTHR10670">
    <property type="entry name" value="DNA POLYMERASE EPSILON CATALYTIC SUBUNIT A"/>
    <property type="match status" value="1"/>
</dbReference>
<organism evidence="8">
    <name type="scientific">Glycine soja</name>
    <name type="common">Wild soybean</name>
    <dbReference type="NCBI Taxonomy" id="3848"/>
    <lineage>
        <taxon>Eukaryota</taxon>
        <taxon>Viridiplantae</taxon>
        <taxon>Streptophyta</taxon>
        <taxon>Embryophyta</taxon>
        <taxon>Tracheophyta</taxon>
        <taxon>Spermatophyta</taxon>
        <taxon>Magnoliopsida</taxon>
        <taxon>eudicotyledons</taxon>
        <taxon>Gunneridae</taxon>
        <taxon>Pentapetalae</taxon>
        <taxon>rosids</taxon>
        <taxon>fabids</taxon>
        <taxon>Fabales</taxon>
        <taxon>Fabaceae</taxon>
        <taxon>Papilionoideae</taxon>
        <taxon>50 kb inversion clade</taxon>
        <taxon>NPAAA clade</taxon>
        <taxon>indigoferoid/millettioid clade</taxon>
        <taxon>Phaseoleae</taxon>
        <taxon>Glycine</taxon>
        <taxon>Glycine subgen. Soja</taxon>
    </lineage>
</organism>
<comment type="subcellular location">
    <subcellularLocation>
        <location evidence="5">Nucleus</location>
    </subcellularLocation>
</comment>
<dbReference type="GO" id="GO:0051539">
    <property type="term" value="F:4 iron, 4 sulfur cluster binding"/>
    <property type="evidence" value="ECO:0007669"/>
    <property type="project" value="UniProtKB-KW"/>
</dbReference>
<dbReference type="GO" id="GO:0006297">
    <property type="term" value="P:nucleotide-excision repair, DNA gap filling"/>
    <property type="evidence" value="ECO:0007669"/>
    <property type="project" value="TreeGrafter"/>
</dbReference>
<gene>
    <name evidence="8" type="ORF">glysoja_038595</name>
</gene>
<name>A0A0B2QM93_GLYSO</name>
<dbReference type="GO" id="GO:0003677">
    <property type="term" value="F:DNA binding"/>
    <property type="evidence" value="ECO:0007669"/>
    <property type="project" value="UniProtKB-KW"/>
</dbReference>
<dbReference type="SUPFAM" id="SSF56672">
    <property type="entry name" value="DNA/RNA polymerases"/>
    <property type="match status" value="1"/>
</dbReference>
<dbReference type="EMBL" id="KN657979">
    <property type="protein sequence ID" value="KHN21284.1"/>
    <property type="molecule type" value="Genomic_DNA"/>
</dbReference>
<dbReference type="Gene3D" id="3.90.1600.10">
    <property type="entry name" value="Palm domain of DNA polymerase"/>
    <property type="match status" value="1"/>
</dbReference>
<dbReference type="InterPro" id="IPR008972">
    <property type="entry name" value="Cupredoxin"/>
</dbReference>
<keyword evidence="4 5" id="KW-0239">DNA-directed DNA polymerase</keyword>
<keyword evidence="5" id="KW-0411">Iron-sulfur</keyword>
<dbReference type="GO" id="GO:0005507">
    <property type="term" value="F:copper ion binding"/>
    <property type="evidence" value="ECO:0007669"/>
    <property type="project" value="InterPro"/>
</dbReference>
<keyword evidence="5" id="KW-0408">Iron</keyword>
<dbReference type="InterPro" id="IPR011706">
    <property type="entry name" value="Cu-oxidase_C"/>
</dbReference>
<evidence type="ECO:0000256" key="5">
    <source>
        <dbReference type="RuleBase" id="RU365029"/>
    </source>
</evidence>
<dbReference type="Proteomes" id="UP000053555">
    <property type="component" value="Unassembled WGS sequence"/>
</dbReference>
<evidence type="ECO:0000259" key="7">
    <source>
        <dbReference type="Pfam" id="PF07731"/>
    </source>
</evidence>
<keyword evidence="5" id="KW-0862">Zinc</keyword>
<dbReference type="GO" id="GO:0008270">
    <property type="term" value="F:zinc ion binding"/>
    <property type="evidence" value="ECO:0007669"/>
    <property type="project" value="UniProtKB-KW"/>
</dbReference>
<dbReference type="AlphaFoldDB" id="A0A0B2QM93"/>
<keyword evidence="5" id="KW-0479">Metal-binding</keyword>
<keyword evidence="5" id="KW-0539">Nucleus</keyword>
<dbReference type="Pfam" id="PF00136">
    <property type="entry name" value="DNA_pol_B"/>
    <property type="match status" value="1"/>
</dbReference>
<dbReference type="EC" id="2.7.7.7" evidence="5"/>
<evidence type="ECO:0000256" key="1">
    <source>
        <dbReference type="ARBA" id="ARBA00010609"/>
    </source>
</evidence>
<evidence type="ECO:0000256" key="2">
    <source>
        <dbReference type="ARBA" id="ARBA00022679"/>
    </source>
</evidence>
<dbReference type="SUPFAM" id="SSF49503">
    <property type="entry name" value="Cupredoxins"/>
    <property type="match status" value="1"/>
</dbReference>
<accession>A0A0B2QM93</accession>
<reference evidence="8" key="1">
    <citation type="submission" date="2014-07" db="EMBL/GenBank/DDBJ databases">
        <title>Identification of a novel salt tolerance gene in wild soybean by whole-genome sequencing.</title>
        <authorList>
            <person name="Lam H.-M."/>
            <person name="Qi X."/>
            <person name="Li M.-W."/>
            <person name="Liu X."/>
            <person name="Xie M."/>
            <person name="Ni M."/>
            <person name="Xu X."/>
        </authorList>
    </citation>
    <scope>NUCLEOTIDE SEQUENCE [LARGE SCALE GENOMIC DNA]</scope>
    <source>
        <tissue evidence="8">Root</tissue>
    </source>
</reference>
<keyword evidence="3 5" id="KW-0548">Nucleotidyltransferase</keyword>
<dbReference type="InterPro" id="IPR029703">
    <property type="entry name" value="POL2"/>
</dbReference>
<dbReference type="GO" id="GO:0008622">
    <property type="term" value="C:epsilon DNA polymerase complex"/>
    <property type="evidence" value="ECO:0007669"/>
    <property type="project" value="InterPro"/>
</dbReference>
<dbReference type="GO" id="GO:0006272">
    <property type="term" value="P:leading strand elongation"/>
    <property type="evidence" value="ECO:0007669"/>
    <property type="project" value="TreeGrafter"/>
</dbReference>
<evidence type="ECO:0000259" key="6">
    <source>
        <dbReference type="Pfam" id="PF00136"/>
    </source>
</evidence>
<dbReference type="GO" id="GO:0000166">
    <property type="term" value="F:nucleotide binding"/>
    <property type="evidence" value="ECO:0007669"/>
    <property type="project" value="InterPro"/>
</dbReference>
<dbReference type="Pfam" id="PF07731">
    <property type="entry name" value="Cu-oxidase_2"/>
    <property type="match status" value="1"/>
</dbReference>
<comment type="cofactor">
    <cofactor evidence="5">
        <name>[4Fe-4S] cluster</name>
        <dbReference type="ChEBI" id="CHEBI:49883"/>
    </cofactor>
</comment>
<keyword evidence="5" id="KW-0863">Zinc-finger</keyword>
<sequence>MFHVTNVTIIETFILNASTATIDGLSRYSVNNVSYLIPDIPLKLADFFSNRTGVYELDAFSKNTSNANAVRGVFVSSALLKGWTEIVLENNLDIIDTWHLDGYSFFVVGYNVRRYEYKGLNKVWKGKLSEAKASGNSIKIQEAQDMVVLYDSLQIAHKCILNSFYGYVMRKGARWYSMEMAGVVTYTGAKIIQNARLLVEKIGKPLELDTDGIWCALPGSFPENFTFKTRHSQIQSGKRIQLAVNALSNFR</sequence>
<dbReference type="GO" id="GO:0006287">
    <property type="term" value="P:base-excision repair, gap-filling"/>
    <property type="evidence" value="ECO:0007669"/>
    <property type="project" value="TreeGrafter"/>
</dbReference>
<comment type="similarity">
    <text evidence="5">Belongs to the DNA polymerase type-B family.</text>
</comment>
<evidence type="ECO:0000256" key="3">
    <source>
        <dbReference type="ARBA" id="ARBA00022695"/>
    </source>
</evidence>
<dbReference type="InterPro" id="IPR023211">
    <property type="entry name" value="DNA_pol_palm_dom_sf"/>
</dbReference>
<proteinExistence type="inferred from homology"/>
<keyword evidence="5" id="KW-0238">DNA-binding</keyword>
<dbReference type="InterPro" id="IPR043502">
    <property type="entry name" value="DNA/RNA_pol_sf"/>
</dbReference>
<comment type="function">
    <text evidence="5">DNA polymerase II participates in chromosomal DNA replication.</text>
</comment>
<dbReference type="GO" id="GO:0008310">
    <property type="term" value="F:single-stranded DNA 3'-5' DNA exonuclease activity"/>
    <property type="evidence" value="ECO:0007669"/>
    <property type="project" value="TreeGrafter"/>
</dbReference>